<evidence type="ECO:0000256" key="5">
    <source>
        <dbReference type="PIRSR" id="PIRSR617867-1"/>
    </source>
</evidence>
<keyword evidence="3" id="KW-0378">Hydrolase</keyword>
<protein>
    <recommendedName>
        <fullName evidence="2">protein-tyrosine-phosphatase</fullName>
        <ecNumber evidence="2">3.1.3.48</ecNumber>
    </recommendedName>
</protein>
<evidence type="ECO:0000259" key="6">
    <source>
        <dbReference type="SMART" id="SM00226"/>
    </source>
</evidence>
<dbReference type="KEGG" id="maur:BOH66_13885"/>
<dbReference type="InterPro" id="IPR050438">
    <property type="entry name" value="LMW_PTPase"/>
</dbReference>
<dbReference type="InterPro" id="IPR017867">
    <property type="entry name" value="Tyr_phospatase_low_mol_wt"/>
</dbReference>
<feature type="active site" evidence="5">
    <location>
        <position position="21"/>
    </location>
</feature>
<evidence type="ECO:0000313" key="8">
    <source>
        <dbReference type="Proteomes" id="UP000187185"/>
    </source>
</evidence>
<keyword evidence="4" id="KW-0904">Protein phosphatase</keyword>
<dbReference type="PANTHER" id="PTHR11717">
    <property type="entry name" value="LOW MOLECULAR WEIGHT PROTEIN TYROSINE PHOSPHATASE"/>
    <property type="match status" value="1"/>
</dbReference>
<dbReference type="STRING" id="36805.BOH66_13885"/>
<evidence type="ECO:0000313" key="7">
    <source>
        <dbReference type="EMBL" id="APZ35215.1"/>
    </source>
</evidence>
<accession>A0A1P8UAV2</accession>
<comment type="similarity">
    <text evidence="1">Belongs to the low molecular weight phosphotyrosine protein phosphatase family.</text>
</comment>
<dbReference type="EC" id="3.1.3.48" evidence="2"/>
<dbReference type="Pfam" id="PF01451">
    <property type="entry name" value="LMWPc"/>
    <property type="match status" value="1"/>
</dbReference>
<dbReference type="EMBL" id="CP018762">
    <property type="protein sequence ID" value="APZ35215.1"/>
    <property type="molecule type" value="Genomic_DNA"/>
</dbReference>
<name>A0A1P8UAV2_9MICO</name>
<sequence>MTTTTTPRAEVLLVCRANQCRSPFAQAIATRLGAARGIHFSSAGLLPGGNSTPATGRAVAHKLGFDLEHHRSRQVDAAQLDRYDLILTMGRDQARDLLIERDDIWPRLFTLKQFTRWAPAHPRPPRTTVGGWLDAGLDRPRHTVIGADPADDVADPMGSPARAWRRMATELDTHLRIVVDALATPTPSSALPRDQSTSSTARS</sequence>
<dbReference type="SUPFAM" id="SSF52788">
    <property type="entry name" value="Phosphotyrosine protein phosphatases I"/>
    <property type="match status" value="1"/>
</dbReference>
<evidence type="ECO:0000256" key="1">
    <source>
        <dbReference type="ARBA" id="ARBA00011063"/>
    </source>
</evidence>
<dbReference type="GO" id="GO:0004725">
    <property type="term" value="F:protein tyrosine phosphatase activity"/>
    <property type="evidence" value="ECO:0007669"/>
    <property type="project" value="UniProtKB-EC"/>
</dbReference>
<dbReference type="AlphaFoldDB" id="A0A1P8UAV2"/>
<dbReference type="InterPro" id="IPR023485">
    <property type="entry name" value="Ptyr_pPase"/>
</dbReference>
<dbReference type="PANTHER" id="PTHR11717:SF7">
    <property type="entry name" value="LOW MOLECULAR WEIGHT PHOSPHOTYROSINE PROTEIN PHOSPHATASE"/>
    <property type="match status" value="1"/>
</dbReference>
<keyword evidence="8" id="KW-1185">Reference proteome</keyword>
<dbReference type="RefSeq" id="WP_076691593.1">
    <property type="nucleotide sequence ID" value="NZ_CP018762.1"/>
</dbReference>
<evidence type="ECO:0000256" key="3">
    <source>
        <dbReference type="ARBA" id="ARBA00022801"/>
    </source>
</evidence>
<gene>
    <name evidence="7" type="ORF">BOH66_13885</name>
</gene>
<dbReference type="PRINTS" id="PR00719">
    <property type="entry name" value="LMWPTPASE"/>
</dbReference>
<dbReference type="Gene3D" id="3.40.50.2300">
    <property type="match status" value="1"/>
</dbReference>
<evidence type="ECO:0000256" key="2">
    <source>
        <dbReference type="ARBA" id="ARBA00013064"/>
    </source>
</evidence>
<reference evidence="7 8" key="1">
    <citation type="submission" date="2016-12" db="EMBL/GenBank/DDBJ databases">
        <title>Complete genome sequence of Microbacterium aurum KACC 15219.</title>
        <authorList>
            <person name="Jung Y."/>
            <person name="Shin J.-H."/>
            <person name="Lee Y.-J."/>
            <person name="Yi H."/>
            <person name="Bahn Y.-S."/>
            <person name="Kim J.F."/>
            <person name="Lee D.-W."/>
        </authorList>
    </citation>
    <scope>NUCLEOTIDE SEQUENCE [LARGE SCALE GENOMIC DNA]</scope>
    <source>
        <strain evidence="7 8">KACC 15219</strain>
    </source>
</reference>
<dbReference type="Proteomes" id="UP000187185">
    <property type="component" value="Chromosome"/>
</dbReference>
<organism evidence="7 8">
    <name type="scientific">Microbacterium aurum</name>
    <dbReference type="NCBI Taxonomy" id="36805"/>
    <lineage>
        <taxon>Bacteria</taxon>
        <taxon>Bacillati</taxon>
        <taxon>Actinomycetota</taxon>
        <taxon>Actinomycetes</taxon>
        <taxon>Micrococcales</taxon>
        <taxon>Microbacteriaceae</taxon>
        <taxon>Microbacterium</taxon>
    </lineage>
</organism>
<dbReference type="SMART" id="SM00226">
    <property type="entry name" value="LMWPc"/>
    <property type="match status" value="1"/>
</dbReference>
<evidence type="ECO:0000256" key="4">
    <source>
        <dbReference type="ARBA" id="ARBA00022912"/>
    </source>
</evidence>
<feature type="active site" description="Nucleophile" evidence="5">
    <location>
        <position position="15"/>
    </location>
</feature>
<dbReference type="OrthoDB" id="9784339at2"/>
<dbReference type="InterPro" id="IPR036196">
    <property type="entry name" value="Ptyr_pPase_sf"/>
</dbReference>
<feature type="domain" description="Phosphotyrosine protein phosphatase I" evidence="6">
    <location>
        <begin position="9"/>
        <end position="181"/>
    </location>
</feature>
<proteinExistence type="inferred from homology"/>